<comment type="subcellular location">
    <subcellularLocation>
        <location evidence="1">Membrane</location>
        <topology evidence="1">Multi-pass membrane protein</topology>
    </subcellularLocation>
</comment>
<dbReference type="Gene3D" id="2.70.170.10">
    <property type="entry name" value="Neurotransmitter-gated ion-channel ligand-binding domain"/>
    <property type="match status" value="1"/>
</dbReference>
<feature type="transmembrane region" description="Helical" evidence="5">
    <location>
        <begin position="279"/>
        <end position="300"/>
    </location>
</feature>
<evidence type="ECO:0000256" key="5">
    <source>
        <dbReference type="SAM" id="Phobius"/>
    </source>
</evidence>
<dbReference type="InterPro" id="IPR006201">
    <property type="entry name" value="Neur_channel"/>
</dbReference>
<evidence type="ECO:0000256" key="2">
    <source>
        <dbReference type="ARBA" id="ARBA00022692"/>
    </source>
</evidence>
<evidence type="ECO:0000259" key="7">
    <source>
        <dbReference type="Pfam" id="PF02931"/>
    </source>
</evidence>
<name>A0AAN8KBA2_PATCE</name>
<dbReference type="FunFam" id="2.70.170.10:FF:000028">
    <property type="entry name" value="AcetylCholine Receptor"/>
    <property type="match status" value="1"/>
</dbReference>
<evidence type="ECO:0000256" key="3">
    <source>
        <dbReference type="ARBA" id="ARBA00022989"/>
    </source>
</evidence>
<dbReference type="PROSITE" id="PS00236">
    <property type="entry name" value="NEUROTR_ION_CHANNEL"/>
    <property type="match status" value="1"/>
</dbReference>
<dbReference type="Pfam" id="PF02931">
    <property type="entry name" value="Neur_chan_LBD"/>
    <property type="match status" value="1"/>
</dbReference>
<dbReference type="InterPro" id="IPR038050">
    <property type="entry name" value="Neuro_actylchol_rec"/>
</dbReference>
<dbReference type="InterPro" id="IPR036719">
    <property type="entry name" value="Neuro-gated_channel_TM_sf"/>
</dbReference>
<dbReference type="Gene3D" id="1.20.58.390">
    <property type="entry name" value="Neurotransmitter-gated ion-channel transmembrane domain"/>
    <property type="match status" value="1"/>
</dbReference>
<dbReference type="CDD" id="cd18989">
    <property type="entry name" value="LGIC_ECD_cation"/>
    <property type="match status" value="1"/>
</dbReference>
<feature type="transmembrane region" description="Helical" evidence="5">
    <location>
        <begin position="248"/>
        <end position="272"/>
    </location>
</feature>
<dbReference type="EMBL" id="JAZGQO010000003">
    <property type="protein sequence ID" value="KAK6189045.1"/>
    <property type="molecule type" value="Genomic_DNA"/>
</dbReference>
<dbReference type="SUPFAM" id="SSF63712">
    <property type="entry name" value="Nicotinic receptor ligand binding domain-like"/>
    <property type="match status" value="1"/>
</dbReference>
<evidence type="ECO:0000256" key="4">
    <source>
        <dbReference type="ARBA" id="ARBA00023136"/>
    </source>
</evidence>
<sequence>MEALPPFLLFLISCFVSFCAGHPHSDDVKIHVDNESHLYLHLLDDYYIKDLRPASASNDTVLVTVDITITAIHGLDEVNEELQSSVALYTSWQDPRLTWNTTDYVGLHIITVPASKVWKPELKLIHTQYGSYKHFDNELVTLHHDGTVTWSTHANIRSYCPLNIAAFPFDAHVCHLELASNIYSLQQVHLKFQNPTGEVTFQTDTVQINRNSQWLVSSKTFQGEILTVMHPESFEVVAVSVELARRSTFYQCVILGPAVVMSLLVPVVFLLPSDSSGKITLGGLIMVTMCLSMKMLVDIIGVNRATLPNIAIYYAVTMVLTSLSITMSAIVTSIARQGPCRRPVPAWFSTIFLGRCGLRRWLCMDMILPGDRFTSFSAMKQTENEFTETDSDVTALKEGQELDSKDLPKSVRVLVGKYQSETEPRHYGSEWTEIARVVDRLLFILFLALFVLTSLALLT</sequence>
<protein>
    <submittedName>
        <fullName evidence="9">Uncharacterized protein</fullName>
    </submittedName>
</protein>
<evidence type="ECO:0000313" key="10">
    <source>
        <dbReference type="Proteomes" id="UP001347796"/>
    </source>
</evidence>
<dbReference type="InterPro" id="IPR036734">
    <property type="entry name" value="Neur_chan_lig-bd_sf"/>
</dbReference>
<dbReference type="CDD" id="cd19051">
    <property type="entry name" value="LGIC_TM_cation"/>
    <property type="match status" value="1"/>
</dbReference>
<dbReference type="GO" id="GO:0004888">
    <property type="term" value="F:transmembrane signaling receptor activity"/>
    <property type="evidence" value="ECO:0007669"/>
    <property type="project" value="InterPro"/>
</dbReference>
<dbReference type="PANTHER" id="PTHR18945">
    <property type="entry name" value="NEUROTRANSMITTER GATED ION CHANNEL"/>
    <property type="match status" value="1"/>
</dbReference>
<proteinExistence type="predicted"/>
<evidence type="ECO:0000259" key="8">
    <source>
        <dbReference type="Pfam" id="PF02932"/>
    </source>
</evidence>
<evidence type="ECO:0000256" key="1">
    <source>
        <dbReference type="ARBA" id="ARBA00004141"/>
    </source>
</evidence>
<dbReference type="Proteomes" id="UP001347796">
    <property type="component" value="Unassembled WGS sequence"/>
</dbReference>
<gene>
    <name evidence="9" type="ORF">SNE40_005094</name>
</gene>
<dbReference type="GO" id="GO:0016020">
    <property type="term" value="C:membrane"/>
    <property type="evidence" value="ECO:0007669"/>
    <property type="project" value="UniProtKB-SubCell"/>
</dbReference>
<comment type="caution">
    <text evidence="9">The sequence shown here is derived from an EMBL/GenBank/DDBJ whole genome shotgun (WGS) entry which is preliminary data.</text>
</comment>
<feature type="transmembrane region" description="Helical" evidence="5">
    <location>
        <begin position="312"/>
        <end position="335"/>
    </location>
</feature>
<keyword evidence="10" id="KW-1185">Reference proteome</keyword>
<dbReference type="AlphaFoldDB" id="A0AAN8KBA2"/>
<dbReference type="InterPro" id="IPR006029">
    <property type="entry name" value="Neurotrans-gated_channel_TM"/>
</dbReference>
<organism evidence="9 10">
    <name type="scientific">Patella caerulea</name>
    <name type="common">Rayed Mediterranean limpet</name>
    <dbReference type="NCBI Taxonomy" id="87958"/>
    <lineage>
        <taxon>Eukaryota</taxon>
        <taxon>Metazoa</taxon>
        <taxon>Spiralia</taxon>
        <taxon>Lophotrochozoa</taxon>
        <taxon>Mollusca</taxon>
        <taxon>Gastropoda</taxon>
        <taxon>Patellogastropoda</taxon>
        <taxon>Patelloidea</taxon>
        <taxon>Patellidae</taxon>
        <taxon>Patella</taxon>
    </lineage>
</organism>
<evidence type="ECO:0000313" key="9">
    <source>
        <dbReference type="EMBL" id="KAK6189045.1"/>
    </source>
</evidence>
<feature type="transmembrane region" description="Helical" evidence="5">
    <location>
        <begin position="441"/>
        <end position="458"/>
    </location>
</feature>
<dbReference type="SUPFAM" id="SSF90112">
    <property type="entry name" value="Neurotransmitter-gated ion-channel transmembrane pore"/>
    <property type="match status" value="1"/>
</dbReference>
<keyword evidence="2 5" id="KW-0812">Transmembrane</keyword>
<feature type="domain" description="Neurotransmitter-gated ion-channel ligand-binding" evidence="7">
    <location>
        <begin position="35"/>
        <end position="246"/>
    </location>
</feature>
<accession>A0AAN8KBA2</accession>
<keyword evidence="3 5" id="KW-1133">Transmembrane helix</keyword>
<dbReference type="GO" id="GO:0005230">
    <property type="term" value="F:extracellular ligand-gated monoatomic ion channel activity"/>
    <property type="evidence" value="ECO:0007669"/>
    <property type="project" value="InterPro"/>
</dbReference>
<feature type="domain" description="Neurotransmitter-gated ion-channel transmembrane" evidence="8">
    <location>
        <begin position="256"/>
        <end position="364"/>
    </location>
</feature>
<keyword evidence="6" id="KW-0732">Signal</keyword>
<evidence type="ECO:0000256" key="6">
    <source>
        <dbReference type="SAM" id="SignalP"/>
    </source>
</evidence>
<reference evidence="9 10" key="1">
    <citation type="submission" date="2024-01" db="EMBL/GenBank/DDBJ databases">
        <title>The genome of the rayed Mediterranean limpet Patella caerulea (Linnaeus, 1758).</title>
        <authorList>
            <person name="Anh-Thu Weber A."/>
            <person name="Halstead-Nussloch G."/>
        </authorList>
    </citation>
    <scope>NUCLEOTIDE SEQUENCE [LARGE SCALE GENOMIC DNA]</scope>
    <source>
        <strain evidence="9">AATW-2023a</strain>
        <tissue evidence="9">Whole specimen</tissue>
    </source>
</reference>
<keyword evidence="4 5" id="KW-0472">Membrane</keyword>
<dbReference type="Pfam" id="PF02932">
    <property type="entry name" value="Neur_chan_memb"/>
    <property type="match status" value="1"/>
</dbReference>
<feature type="signal peptide" evidence="6">
    <location>
        <begin position="1"/>
        <end position="21"/>
    </location>
</feature>
<feature type="chain" id="PRO_5042985301" evidence="6">
    <location>
        <begin position="22"/>
        <end position="459"/>
    </location>
</feature>
<dbReference type="InterPro" id="IPR006202">
    <property type="entry name" value="Neur_chan_lig-bd"/>
</dbReference>
<dbReference type="InterPro" id="IPR018000">
    <property type="entry name" value="Neurotransmitter_ion_chnl_CS"/>
</dbReference>